<comment type="caution">
    <text evidence="2">The sequence shown here is derived from an EMBL/GenBank/DDBJ whole genome shotgun (WGS) entry which is preliminary data.</text>
</comment>
<dbReference type="InterPro" id="IPR050309">
    <property type="entry name" value="Type-B_Carboxylest/Lipase"/>
</dbReference>
<dbReference type="InterPro" id="IPR029058">
    <property type="entry name" value="AB_hydrolase_fold"/>
</dbReference>
<dbReference type="Gene3D" id="3.40.50.1820">
    <property type="entry name" value="alpha/beta hydrolase"/>
    <property type="match status" value="1"/>
</dbReference>
<name>A0A5Z5YG20_SALET</name>
<evidence type="ECO:0000259" key="1">
    <source>
        <dbReference type="Pfam" id="PF00135"/>
    </source>
</evidence>
<feature type="non-terminal residue" evidence="2">
    <location>
        <position position="172"/>
    </location>
</feature>
<dbReference type="EMBL" id="AAKJDK010000037">
    <property type="protein sequence ID" value="ECS2990561.1"/>
    <property type="molecule type" value="Genomic_DNA"/>
</dbReference>
<dbReference type="SUPFAM" id="SSF53474">
    <property type="entry name" value="alpha/beta-Hydrolases"/>
    <property type="match status" value="1"/>
</dbReference>
<dbReference type="InterPro" id="IPR019819">
    <property type="entry name" value="Carboxylesterase_B_CS"/>
</dbReference>
<dbReference type="InterPro" id="IPR002018">
    <property type="entry name" value="CarbesteraseB"/>
</dbReference>
<gene>
    <name evidence="2" type="ORF">A3Y30_20955</name>
</gene>
<dbReference type="Pfam" id="PF00135">
    <property type="entry name" value="COesterase"/>
    <property type="match status" value="1"/>
</dbReference>
<reference evidence="2" key="1">
    <citation type="submission" date="2018-07" db="EMBL/GenBank/DDBJ databases">
        <authorList>
            <consortium name="NARMS: The National Antimicrobial Resistance Monitoring System"/>
        </authorList>
    </citation>
    <scope>NUCLEOTIDE SEQUENCE</scope>
    <source>
        <strain evidence="2">CVM N58008</strain>
    </source>
</reference>
<sequence length="172" mass="18802">MLNPSIPLVATRHGKIVGVVQEEIHIWRGIPYAAPPTGELRWRAPQPVTPWQDVRQADCFSCASWQDITWCRELGGGDPGNFSEDCLYLNVWAPAVRHEPLPVMVWLHGGGYTIGAGSLPPYDGQALAKRGAIVVTVNYRLGHLGFFAHPALEGEGAECIHNFALLDQIAAL</sequence>
<proteinExistence type="predicted"/>
<protein>
    <submittedName>
        <fullName evidence="2">Carboxylesterase/lipase family protein</fullName>
    </submittedName>
</protein>
<dbReference type="PANTHER" id="PTHR11559">
    <property type="entry name" value="CARBOXYLESTERASE"/>
    <property type="match status" value="1"/>
</dbReference>
<evidence type="ECO:0000313" key="2">
    <source>
        <dbReference type="EMBL" id="ECS2990561.1"/>
    </source>
</evidence>
<dbReference type="AlphaFoldDB" id="A0A5Z5YG20"/>
<dbReference type="PROSITE" id="PS00941">
    <property type="entry name" value="CARBOXYLESTERASE_B_2"/>
    <property type="match status" value="1"/>
</dbReference>
<accession>A0A5Z5YG20</accession>
<feature type="domain" description="Carboxylesterase type B" evidence="1">
    <location>
        <begin position="7"/>
        <end position="172"/>
    </location>
</feature>
<organism evidence="2">
    <name type="scientific">Salmonella enterica subsp. enterica serovar Kentucky</name>
    <dbReference type="NCBI Taxonomy" id="192955"/>
    <lineage>
        <taxon>Bacteria</taxon>
        <taxon>Pseudomonadati</taxon>
        <taxon>Pseudomonadota</taxon>
        <taxon>Gammaproteobacteria</taxon>
        <taxon>Enterobacterales</taxon>
        <taxon>Enterobacteriaceae</taxon>
        <taxon>Salmonella</taxon>
    </lineage>
</organism>